<comment type="caution">
    <text evidence="2">The sequence shown here is derived from an EMBL/GenBank/DDBJ whole genome shotgun (WGS) entry which is preliminary data.</text>
</comment>
<name>A0A6A4E657_9STRA</name>
<gene>
    <name evidence="2" type="ORF">PR003_g17695</name>
</gene>
<feature type="region of interest" description="Disordered" evidence="1">
    <location>
        <begin position="1"/>
        <end position="22"/>
    </location>
</feature>
<proteinExistence type="predicted"/>
<sequence>MYWNNLEDKPGAEEEPTAKRVRGRPNVSKYIKDVITEVTERVSKASAPLPPVMTAGLSSHSLRRGSDAYTNASPKLAIQWISTRGAWLLDSLTKAFGYVGTTTREHHSVGKVLAGYNDPHLPCATPSIRTLQEVLLALEYAQLLSLKTQLFRTVSGFTDVTLNVDTLVLDAEMASLLIHLEEISAAVAKEQASSGFTSHYLYRFHVALDTTNAALGTGLKLATCVGWGHQLRAAWEMENFAQLGGNCGGDTAVLASAVTQMLSTIAAMQRTLGKLVAMQEKRNASSIVEAHTLAGCFYNWYVLQLWHTATNKEQQFVRADLKACINIMLIASGTHISIPAQPLDRDGVSYRLWKQTLWTLAEELDKKTNQALGLLDNKGRCKTAGSLRKRWRKLRVEV</sequence>
<evidence type="ECO:0000256" key="1">
    <source>
        <dbReference type="SAM" id="MobiDB-lite"/>
    </source>
</evidence>
<organism evidence="2 3">
    <name type="scientific">Phytophthora rubi</name>
    <dbReference type="NCBI Taxonomy" id="129364"/>
    <lineage>
        <taxon>Eukaryota</taxon>
        <taxon>Sar</taxon>
        <taxon>Stramenopiles</taxon>
        <taxon>Oomycota</taxon>
        <taxon>Peronosporomycetes</taxon>
        <taxon>Peronosporales</taxon>
        <taxon>Peronosporaceae</taxon>
        <taxon>Phytophthora</taxon>
    </lineage>
</organism>
<keyword evidence="3" id="KW-1185">Reference proteome</keyword>
<evidence type="ECO:0000313" key="2">
    <source>
        <dbReference type="EMBL" id="KAE9320511.1"/>
    </source>
</evidence>
<evidence type="ECO:0000313" key="3">
    <source>
        <dbReference type="Proteomes" id="UP000434957"/>
    </source>
</evidence>
<accession>A0A6A4E657</accession>
<dbReference type="Proteomes" id="UP000434957">
    <property type="component" value="Unassembled WGS sequence"/>
</dbReference>
<feature type="compositionally biased region" description="Basic and acidic residues" evidence="1">
    <location>
        <begin position="1"/>
        <end position="18"/>
    </location>
</feature>
<dbReference type="AlphaFoldDB" id="A0A6A4E657"/>
<protein>
    <submittedName>
        <fullName evidence="2">Uncharacterized protein</fullName>
    </submittedName>
</protein>
<reference evidence="2 3" key="1">
    <citation type="submission" date="2018-08" db="EMBL/GenBank/DDBJ databases">
        <title>Genomic investigation of the strawberry pathogen Phytophthora fragariae indicates pathogenicity is determined by transcriptional variation in three key races.</title>
        <authorList>
            <person name="Adams T.M."/>
            <person name="Armitage A.D."/>
            <person name="Sobczyk M.K."/>
            <person name="Bates H.J."/>
            <person name="Dunwell J.M."/>
            <person name="Nellist C.F."/>
            <person name="Harrison R.J."/>
        </authorList>
    </citation>
    <scope>NUCLEOTIDE SEQUENCE [LARGE SCALE GENOMIC DNA]</scope>
    <source>
        <strain evidence="2 3">SCRP333</strain>
    </source>
</reference>
<dbReference type="EMBL" id="QXFT01001369">
    <property type="protein sequence ID" value="KAE9320511.1"/>
    <property type="molecule type" value="Genomic_DNA"/>
</dbReference>